<keyword evidence="8" id="KW-0028">Amino-acid biosynthesis</keyword>
<keyword evidence="12" id="KW-0808">Transferase</keyword>
<keyword evidence="8" id="KW-0100">Branched-chain amino acid biosynthesis</keyword>
<evidence type="ECO:0000256" key="6">
    <source>
        <dbReference type="ARBA" id="ARBA00013053"/>
    </source>
</evidence>
<name>A0ABW5CLK1_9HYPH</name>
<evidence type="ECO:0000256" key="11">
    <source>
        <dbReference type="ARBA" id="ARBA00049229"/>
    </source>
</evidence>
<evidence type="ECO:0000256" key="1">
    <source>
        <dbReference type="ARBA" id="ARBA00003109"/>
    </source>
</evidence>
<protein>
    <recommendedName>
        <fullName evidence="7">Probable branched-chain-amino-acid aminotransferase</fullName>
        <ecNumber evidence="6">2.6.1.42</ecNumber>
    </recommendedName>
</protein>
<comment type="pathway">
    <text evidence="4">Amino-acid biosynthesis; L-leucine biosynthesis; L-leucine from 3-methyl-2-oxobutanoate: step 4/4.</text>
</comment>
<evidence type="ECO:0000256" key="10">
    <source>
        <dbReference type="ARBA" id="ARBA00048798"/>
    </source>
</evidence>
<keyword evidence="12" id="KW-0032">Aminotransferase</keyword>
<dbReference type="InterPro" id="IPR036038">
    <property type="entry name" value="Aminotransferase-like"/>
</dbReference>
<dbReference type="Proteomes" id="UP001597371">
    <property type="component" value="Unassembled WGS sequence"/>
</dbReference>
<dbReference type="EMBL" id="JBHUIJ010000005">
    <property type="protein sequence ID" value="MFD2236852.1"/>
    <property type="molecule type" value="Genomic_DNA"/>
</dbReference>
<organism evidence="12 13">
    <name type="scientific">Aureimonas populi</name>
    <dbReference type="NCBI Taxonomy" id="1701758"/>
    <lineage>
        <taxon>Bacteria</taxon>
        <taxon>Pseudomonadati</taxon>
        <taxon>Pseudomonadota</taxon>
        <taxon>Alphaproteobacteria</taxon>
        <taxon>Hyphomicrobiales</taxon>
        <taxon>Aurantimonadaceae</taxon>
        <taxon>Aureimonas</taxon>
    </lineage>
</organism>
<comment type="pathway">
    <text evidence="3">Amino-acid biosynthesis; L-valine biosynthesis; L-valine from pyruvate: step 4/4.</text>
</comment>
<evidence type="ECO:0000256" key="2">
    <source>
        <dbReference type="ARBA" id="ARBA00004824"/>
    </source>
</evidence>
<dbReference type="InterPro" id="IPR043131">
    <property type="entry name" value="BCAT-like_N"/>
</dbReference>
<evidence type="ECO:0000313" key="13">
    <source>
        <dbReference type="Proteomes" id="UP001597371"/>
    </source>
</evidence>
<evidence type="ECO:0000256" key="8">
    <source>
        <dbReference type="ARBA" id="ARBA00023304"/>
    </source>
</evidence>
<comment type="caution">
    <text evidence="12">The sequence shown here is derived from an EMBL/GenBank/DDBJ whole genome shotgun (WGS) entry which is preliminary data.</text>
</comment>
<dbReference type="SUPFAM" id="SSF56752">
    <property type="entry name" value="D-aminoacid aminotransferase-like PLP-dependent enzymes"/>
    <property type="match status" value="1"/>
</dbReference>
<dbReference type="InterPro" id="IPR001544">
    <property type="entry name" value="Aminotrans_IV"/>
</dbReference>
<dbReference type="PANTHER" id="PTHR42743">
    <property type="entry name" value="AMINO-ACID AMINOTRANSFERASE"/>
    <property type="match status" value="1"/>
</dbReference>
<sequence>MARSVYVNGVWQDEGVASISVFDRGFLFADAVYEVAAVVGGKLIDYEAHARRLSRSLKELAIAEPMPAAELLELHRQAVSRNGLEEGLVYLQATRGAADRDFVIDPNAAPGLVLFTQAKTVLANPKAQTGLKVKCMPDRRWGRRDIKTVQLLYSSLAKSQAVREGLDDAILVEDGMVTEASSANLHIVDEEGVIHTPPLSEALLPGITRGSVLSIARDHAIPARESPISVEALGRAREAFITSATSFVLPVVEVDGRAVGDGRPGPITRRMRELYIASSLRTAI</sequence>
<comment type="similarity">
    <text evidence="5">Belongs to the class-IV pyridoxal-phosphate-dependent aminotransferase family.</text>
</comment>
<keyword evidence="13" id="KW-1185">Reference proteome</keyword>
<evidence type="ECO:0000256" key="7">
    <source>
        <dbReference type="ARBA" id="ARBA00014472"/>
    </source>
</evidence>
<dbReference type="InterPro" id="IPR050571">
    <property type="entry name" value="Class-IV_PLP-Dep_Aminotrnsfr"/>
</dbReference>
<evidence type="ECO:0000256" key="4">
    <source>
        <dbReference type="ARBA" id="ARBA00005072"/>
    </source>
</evidence>
<dbReference type="GO" id="GO:0047810">
    <property type="term" value="F:D-alanine-2-oxoglutarate aminotransferase activity"/>
    <property type="evidence" value="ECO:0007669"/>
    <property type="project" value="UniProtKB-EC"/>
</dbReference>
<dbReference type="RefSeq" id="WP_209739709.1">
    <property type="nucleotide sequence ID" value="NZ_CP072611.1"/>
</dbReference>
<dbReference type="NCBIfam" id="NF005209">
    <property type="entry name" value="PRK06680.1"/>
    <property type="match status" value="1"/>
</dbReference>
<comment type="catalytic activity">
    <reaction evidence="9">
        <text>L-valine + 2-oxoglutarate = 3-methyl-2-oxobutanoate + L-glutamate</text>
        <dbReference type="Rhea" id="RHEA:24813"/>
        <dbReference type="ChEBI" id="CHEBI:11851"/>
        <dbReference type="ChEBI" id="CHEBI:16810"/>
        <dbReference type="ChEBI" id="CHEBI:29985"/>
        <dbReference type="ChEBI" id="CHEBI:57762"/>
        <dbReference type="EC" id="2.6.1.42"/>
    </reaction>
</comment>
<comment type="function">
    <text evidence="1">Acts on leucine, isoleucine and valine.</text>
</comment>
<gene>
    <name evidence="12" type="ORF">ACFSKQ_05160</name>
</gene>
<accession>A0ABW5CLK1</accession>
<dbReference type="Gene3D" id="3.20.10.10">
    <property type="entry name" value="D-amino Acid Aminotransferase, subunit A, domain 2"/>
    <property type="match status" value="1"/>
</dbReference>
<comment type="pathway">
    <text evidence="2">Amino-acid biosynthesis; L-isoleucine biosynthesis; L-isoleucine from 2-oxobutanoate: step 4/4.</text>
</comment>
<evidence type="ECO:0000256" key="9">
    <source>
        <dbReference type="ARBA" id="ARBA00048212"/>
    </source>
</evidence>
<dbReference type="PANTHER" id="PTHR42743:SF11">
    <property type="entry name" value="AMINODEOXYCHORISMATE LYASE"/>
    <property type="match status" value="1"/>
</dbReference>
<evidence type="ECO:0000313" key="12">
    <source>
        <dbReference type="EMBL" id="MFD2236852.1"/>
    </source>
</evidence>
<comment type="catalytic activity">
    <reaction evidence="11">
        <text>L-leucine + 2-oxoglutarate = 4-methyl-2-oxopentanoate + L-glutamate</text>
        <dbReference type="Rhea" id="RHEA:18321"/>
        <dbReference type="ChEBI" id="CHEBI:16810"/>
        <dbReference type="ChEBI" id="CHEBI:17865"/>
        <dbReference type="ChEBI" id="CHEBI:29985"/>
        <dbReference type="ChEBI" id="CHEBI:57427"/>
        <dbReference type="EC" id="2.6.1.42"/>
    </reaction>
</comment>
<dbReference type="InterPro" id="IPR043132">
    <property type="entry name" value="BCAT-like_C"/>
</dbReference>
<evidence type="ECO:0000256" key="5">
    <source>
        <dbReference type="ARBA" id="ARBA00009320"/>
    </source>
</evidence>
<evidence type="ECO:0000256" key="3">
    <source>
        <dbReference type="ARBA" id="ARBA00004931"/>
    </source>
</evidence>
<reference evidence="13" key="1">
    <citation type="journal article" date="2019" name="Int. J. Syst. Evol. Microbiol.">
        <title>The Global Catalogue of Microorganisms (GCM) 10K type strain sequencing project: providing services to taxonomists for standard genome sequencing and annotation.</title>
        <authorList>
            <consortium name="The Broad Institute Genomics Platform"/>
            <consortium name="The Broad Institute Genome Sequencing Center for Infectious Disease"/>
            <person name="Wu L."/>
            <person name="Ma J."/>
        </authorList>
    </citation>
    <scope>NUCLEOTIDE SEQUENCE [LARGE SCALE GENOMIC DNA]</scope>
    <source>
        <strain evidence="13">ZS-35-S2</strain>
    </source>
</reference>
<dbReference type="Pfam" id="PF01063">
    <property type="entry name" value="Aminotran_4"/>
    <property type="match status" value="1"/>
</dbReference>
<dbReference type="Gene3D" id="3.30.470.10">
    <property type="match status" value="1"/>
</dbReference>
<proteinExistence type="inferred from homology"/>
<comment type="catalytic activity">
    <reaction evidence="10">
        <text>L-isoleucine + 2-oxoglutarate = (S)-3-methyl-2-oxopentanoate + L-glutamate</text>
        <dbReference type="Rhea" id="RHEA:24801"/>
        <dbReference type="ChEBI" id="CHEBI:16810"/>
        <dbReference type="ChEBI" id="CHEBI:29985"/>
        <dbReference type="ChEBI" id="CHEBI:35146"/>
        <dbReference type="ChEBI" id="CHEBI:58045"/>
        <dbReference type="EC" id="2.6.1.42"/>
    </reaction>
</comment>
<dbReference type="EC" id="2.6.1.42" evidence="6"/>